<feature type="compositionally biased region" description="Basic and acidic residues" evidence="1">
    <location>
        <begin position="130"/>
        <end position="145"/>
    </location>
</feature>
<keyword evidence="3" id="KW-1185">Reference proteome</keyword>
<reference evidence="2 3" key="1">
    <citation type="journal article" date="2018" name="Nat. Ecol. Evol.">
        <title>Shark genomes provide insights into elasmobranch evolution and the origin of vertebrates.</title>
        <authorList>
            <person name="Hara Y"/>
            <person name="Yamaguchi K"/>
            <person name="Onimaru K"/>
            <person name="Kadota M"/>
            <person name="Koyanagi M"/>
            <person name="Keeley SD"/>
            <person name="Tatsumi K"/>
            <person name="Tanaka K"/>
            <person name="Motone F"/>
            <person name="Kageyama Y"/>
            <person name="Nozu R"/>
            <person name="Adachi N"/>
            <person name="Nishimura O"/>
            <person name="Nakagawa R"/>
            <person name="Tanegashima C"/>
            <person name="Kiyatake I"/>
            <person name="Matsumoto R"/>
            <person name="Murakumo K"/>
            <person name="Nishida K"/>
            <person name="Terakita A"/>
            <person name="Kuratani S"/>
            <person name="Sato K"/>
            <person name="Hyodo S Kuraku.S."/>
        </authorList>
    </citation>
    <scope>NUCLEOTIDE SEQUENCE [LARGE SCALE GENOMIC DNA]</scope>
</reference>
<protein>
    <submittedName>
        <fullName evidence="2">Uncharacterized protein</fullName>
    </submittedName>
</protein>
<sequence length="186" mass="20131">MMPGQIQTPRGLIANLTGFVGVDRPRPSRSLIGRGPRGLQLWPQDTVRWMAATGLLRDSRLPEGAEGRVDLARGGHQQAVPHQSDAKAFPGKTLHGHVSPVVEVEGVEQEQTTLQQQKEEPEAVQEEEKEAAPSEHAQCLKEGKRWRPAVSSHIRTGAQEPCGGLQACSAENCQGRVSRKASGAQL</sequence>
<evidence type="ECO:0000256" key="1">
    <source>
        <dbReference type="SAM" id="MobiDB-lite"/>
    </source>
</evidence>
<proteinExistence type="predicted"/>
<feature type="region of interest" description="Disordered" evidence="1">
    <location>
        <begin position="113"/>
        <end position="163"/>
    </location>
</feature>
<evidence type="ECO:0000313" key="3">
    <source>
        <dbReference type="Proteomes" id="UP000287033"/>
    </source>
</evidence>
<accession>A0A401RJ38</accession>
<dbReference type="AlphaFoldDB" id="A0A401RJ38"/>
<dbReference type="EMBL" id="BEZZ01004354">
    <property type="protein sequence ID" value="GCC18144.1"/>
    <property type="molecule type" value="Genomic_DNA"/>
</dbReference>
<dbReference type="Proteomes" id="UP000287033">
    <property type="component" value="Unassembled WGS sequence"/>
</dbReference>
<organism evidence="2 3">
    <name type="scientific">Chiloscyllium punctatum</name>
    <name type="common">Brownbanded bambooshark</name>
    <name type="synonym">Hemiscyllium punctatum</name>
    <dbReference type="NCBI Taxonomy" id="137246"/>
    <lineage>
        <taxon>Eukaryota</taxon>
        <taxon>Metazoa</taxon>
        <taxon>Chordata</taxon>
        <taxon>Craniata</taxon>
        <taxon>Vertebrata</taxon>
        <taxon>Chondrichthyes</taxon>
        <taxon>Elasmobranchii</taxon>
        <taxon>Galeomorphii</taxon>
        <taxon>Galeoidea</taxon>
        <taxon>Orectolobiformes</taxon>
        <taxon>Hemiscylliidae</taxon>
        <taxon>Chiloscyllium</taxon>
    </lineage>
</organism>
<comment type="caution">
    <text evidence="2">The sequence shown here is derived from an EMBL/GenBank/DDBJ whole genome shotgun (WGS) entry which is preliminary data.</text>
</comment>
<name>A0A401RJ38_CHIPU</name>
<evidence type="ECO:0000313" key="2">
    <source>
        <dbReference type="EMBL" id="GCC18144.1"/>
    </source>
</evidence>
<gene>
    <name evidence="2" type="ORF">chiPu_0021631</name>
</gene>